<dbReference type="InterPro" id="IPR037257">
    <property type="entry name" value="T2SS_E_N_sf"/>
</dbReference>
<feature type="region of interest" description="Disordered" evidence="1">
    <location>
        <begin position="173"/>
        <end position="244"/>
    </location>
</feature>
<accession>A0A085WFG2</accession>
<evidence type="ECO:0000256" key="1">
    <source>
        <dbReference type="SAM" id="MobiDB-lite"/>
    </source>
</evidence>
<dbReference type="Gene3D" id="3.30.300.160">
    <property type="entry name" value="Type II secretion system, protein E, N-terminal domain"/>
    <property type="match status" value="1"/>
</dbReference>
<evidence type="ECO:0000313" key="3">
    <source>
        <dbReference type="EMBL" id="KFE66425.1"/>
    </source>
</evidence>
<sequence>MRKKIGEMLVQAGYVTEAQLRTALGQKRSYGKGTRLGSVMVSMGMISPKQLARVLAQQFDMPFVELPEVPLGIATLVSVDFQAEHRIVPFKLETDGKTERLHVAVEDPADLSLIDELRFQLHKALKVYVAASDDIDQAIMAARGEKLDIVQAVPLGEEDDVGGMKIERGAQILQGHVVNEEDEVTPPTPRPRPPILTPAPATPPPPPKEAATDFIDDLLGTKKRPAAQPPPPPPPDPDKPKVPVIMFGGAAKNVKPPDPNLPPNFSEEDLQVLDNLERLSHGEEPLAPMQKIMPAQMVAALVRLLIKKRVIQEEEFLDELSQK</sequence>
<gene>
    <name evidence="3" type="ORF">DB31_0898</name>
</gene>
<evidence type="ECO:0000313" key="4">
    <source>
        <dbReference type="Proteomes" id="UP000028725"/>
    </source>
</evidence>
<dbReference type="RefSeq" id="WP_044192283.1">
    <property type="nucleotide sequence ID" value="NZ_JMCB01000010.1"/>
</dbReference>
<dbReference type="PANTHER" id="PTHR30258">
    <property type="entry name" value="TYPE II SECRETION SYSTEM PROTEIN GSPE-RELATED"/>
    <property type="match status" value="1"/>
</dbReference>
<name>A0A085WFG2_9BACT</name>
<dbReference type="EMBL" id="JMCB01000010">
    <property type="protein sequence ID" value="KFE66425.1"/>
    <property type="molecule type" value="Genomic_DNA"/>
</dbReference>
<dbReference type="STRING" id="394096.DB31_0898"/>
<feature type="domain" description="Type II secretion system protein GspE N-terminal" evidence="2">
    <location>
        <begin position="59"/>
        <end position="141"/>
    </location>
</feature>
<dbReference type="SUPFAM" id="SSF160246">
    <property type="entry name" value="EspE N-terminal domain-like"/>
    <property type="match status" value="1"/>
</dbReference>
<feature type="compositionally biased region" description="Pro residues" evidence="1">
    <location>
        <begin position="186"/>
        <end position="208"/>
    </location>
</feature>
<dbReference type="InterPro" id="IPR007831">
    <property type="entry name" value="T2SS_GspE_N"/>
</dbReference>
<reference evidence="3 4" key="1">
    <citation type="submission" date="2014-04" db="EMBL/GenBank/DDBJ databases">
        <title>Genome assembly of Hyalangium minutum DSM 14724.</title>
        <authorList>
            <person name="Sharma G."/>
            <person name="Subramanian S."/>
        </authorList>
    </citation>
    <scope>NUCLEOTIDE SEQUENCE [LARGE SCALE GENOMIC DNA]</scope>
    <source>
        <strain evidence="3 4">DSM 14724</strain>
    </source>
</reference>
<dbReference type="GO" id="GO:0016887">
    <property type="term" value="F:ATP hydrolysis activity"/>
    <property type="evidence" value="ECO:0007669"/>
    <property type="project" value="TreeGrafter"/>
</dbReference>
<protein>
    <submittedName>
        <fullName evidence="3">Putative ATPase</fullName>
    </submittedName>
</protein>
<dbReference type="Proteomes" id="UP000028725">
    <property type="component" value="Unassembled WGS sequence"/>
</dbReference>
<dbReference type="AlphaFoldDB" id="A0A085WFG2"/>
<dbReference type="Pfam" id="PF05157">
    <property type="entry name" value="MshEN"/>
    <property type="match status" value="1"/>
</dbReference>
<dbReference type="OrthoDB" id="5380533at2"/>
<organism evidence="3 4">
    <name type="scientific">Hyalangium minutum</name>
    <dbReference type="NCBI Taxonomy" id="394096"/>
    <lineage>
        <taxon>Bacteria</taxon>
        <taxon>Pseudomonadati</taxon>
        <taxon>Myxococcota</taxon>
        <taxon>Myxococcia</taxon>
        <taxon>Myxococcales</taxon>
        <taxon>Cystobacterineae</taxon>
        <taxon>Archangiaceae</taxon>
        <taxon>Hyalangium</taxon>
    </lineage>
</organism>
<proteinExistence type="predicted"/>
<dbReference type="GO" id="GO:0005886">
    <property type="term" value="C:plasma membrane"/>
    <property type="evidence" value="ECO:0007669"/>
    <property type="project" value="TreeGrafter"/>
</dbReference>
<evidence type="ECO:0000259" key="2">
    <source>
        <dbReference type="Pfam" id="PF05157"/>
    </source>
</evidence>
<comment type="caution">
    <text evidence="3">The sequence shown here is derived from an EMBL/GenBank/DDBJ whole genome shotgun (WGS) entry which is preliminary data.</text>
</comment>
<dbReference type="PANTHER" id="PTHR30258:SF1">
    <property type="entry name" value="PROTEIN TRANSPORT PROTEIN HOFB HOMOLOG"/>
    <property type="match status" value="1"/>
</dbReference>
<keyword evidence="4" id="KW-1185">Reference proteome</keyword>